<dbReference type="KEGG" id="smo:SELMODRAFT_450782"/>
<dbReference type="GO" id="GO:0030658">
    <property type="term" value="C:transport vesicle membrane"/>
    <property type="evidence" value="ECO:0007669"/>
    <property type="project" value="UniProtKB-SubCell"/>
</dbReference>
<keyword evidence="3 7" id="KW-0812">Transmembrane</keyword>
<dbReference type="PANTHER" id="PTHR10687">
    <property type="entry name" value="SECRETORY CARRIER-ASSOCIATED MEMBRANE PROTEIN SCAMP"/>
    <property type="match status" value="1"/>
</dbReference>
<keyword evidence="4 7" id="KW-1133">Transmembrane helix</keyword>
<evidence type="ECO:0000256" key="2">
    <source>
        <dbReference type="ARBA" id="ARBA00010482"/>
    </source>
</evidence>
<comment type="function">
    <text evidence="1 7">Probably involved in membrane trafficking.</text>
</comment>
<dbReference type="EMBL" id="GL377567">
    <property type="protein sequence ID" value="EFJ36517.1"/>
    <property type="molecule type" value="Genomic_DNA"/>
</dbReference>
<feature type="transmembrane region" description="Helical" evidence="7">
    <location>
        <begin position="210"/>
        <end position="237"/>
    </location>
</feature>
<keyword evidence="8" id="KW-0175">Coiled coil</keyword>
<keyword evidence="5 7" id="KW-0472">Membrane</keyword>
<dbReference type="Proteomes" id="UP000001514">
    <property type="component" value="Unassembled WGS sequence"/>
</dbReference>
<organism evidence="11">
    <name type="scientific">Selaginella moellendorffii</name>
    <name type="common">Spikemoss</name>
    <dbReference type="NCBI Taxonomy" id="88036"/>
    <lineage>
        <taxon>Eukaryota</taxon>
        <taxon>Viridiplantae</taxon>
        <taxon>Streptophyta</taxon>
        <taxon>Embryophyta</taxon>
        <taxon>Tracheophyta</taxon>
        <taxon>Lycopodiopsida</taxon>
        <taxon>Selaginellales</taxon>
        <taxon>Selaginellaceae</taxon>
        <taxon>Selaginella</taxon>
    </lineage>
</organism>
<dbReference type="FunCoup" id="D8QVU0">
    <property type="interactions" value="3787"/>
</dbReference>
<dbReference type="Pfam" id="PF04144">
    <property type="entry name" value="SCAMP"/>
    <property type="match status" value="1"/>
</dbReference>
<evidence type="ECO:0000313" key="10">
    <source>
        <dbReference type="EMBL" id="EFJ36517.1"/>
    </source>
</evidence>
<evidence type="ECO:0000256" key="1">
    <source>
        <dbReference type="ARBA" id="ARBA00004003"/>
    </source>
</evidence>
<keyword evidence="11" id="KW-1185">Reference proteome</keyword>
<evidence type="ECO:0000256" key="9">
    <source>
        <dbReference type="SAM" id="MobiDB-lite"/>
    </source>
</evidence>
<protein>
    <recommendedName>
        <fullName evidence="7">Secretory carrier-associated membrane protein</fullName>
        <shortName evidence="7">Secretory carrier membrane protein</shortName>
    </recommendedName>
</protein>
<evidence type="ECO:0000256" key="8">
    <source>
        <dbReference type="SAM" id="Coils"/>
    </source>
</evidence>
<evidence type="ECO:0000313" key="11">
    <source>
        <dbReference type="Proteomes" id="UP000001514"/>
    </source>
</evidence>
<dbReference type="PANTHER" id="PTHR10687:SF2">
    <property type="entry name" value="SECRETORY CARRIER-ASSOCIATED MEMBRANE PROTEIN"/>
    <property type="match status" value="1"/>
</dbReference>
<evidence type="ECO:0000256" key="3">
    <source>
        <dbReference type="ARBA" id="ARBA00022692"/>
    </source>
</evidence>
<feature type="region of interest" description="Disordered" evidence="9">
    <location>
        <begin position="1"/>
        <end position="21"/>
    </location>
</feature>
<proteinExistence type="inferred from homology"/>
<feature type="transmembrane region" description="Helical" evidence="7">
    <location>
        <begin position="141"/>
        <end position="166"/>
    </location>
</feature>
<dbReference type="GO" id="GO:0055038">
    <property type="term" value="C:recycling endosome membrane"/>
    <property type="evidence" value="ECO:0000318"/>
    <property type="project" value="GO_Central"/>
</dbReference>
<dbReference type="eggNOG" id="KOG3088">
    <property type="taxonomic scope" value="Eukaryota"/>
</dbReference>
<keyword evidence="7" id="KW-0813">Transport</keyword>
<dbReference type="HOGENOM" id="CLU_066546_3_0_1"/>
<dbReference type="InParanoid" id="D8QVU0"/>
<feature type="transmembrane region" description="Helical" evidence="7">
    <location>
        <begin position="257"/>
        <end position="281"/>
    </location>
</feature>
<gene>
    <name evidence="10" type="ORF">SELMODRAFT_450782</name>
</gene>
<dbReference type="OMA" id="QVLMYFR"/>
<evidence type="ECO:0000256" key="4">
    <source>
        <dbReference type="ARBA" id="ARBA00022989"/>
    </source>
</evidence>
<evidence type="ECO:0000256" key="5">
    <source>
        <dbReference type="ARBA" id="ARBA00023136"/>
    </source>
</evidence>
<dbReference type="GO" id="GO:0015031">
    <property type="term" value="P:protein transport"/>
    <property type="evidence" value="ECO:0007669"/>
    <property type="project" value="InterPro"/>
</dbReference>
<dbReference type="GO" id="GO:0032588">
    <property type="term" value="C:trans-Golgi network membrane"/>
    <property type="evidence" value="ECO:0000318"/>
    <property type="project" value="GO_Central"/>
</dbReference>
<evidence type="ECO:0000256" key="6">
    <source>
        <dbReference type="ARBA" id="ARBA00023329"/>
    </source>
</evidence>
<sequence>MASRYDSNPFDEEDVNPFSDPAVRAQMTGKPSYLGNNFYESKPYNVPQVNSISPLAPERTSVGDATVEIPLGNMKDLKKREKELKDKEEQLRKREADVKRREDAAARAGIVLEEKNWPRFFPILHHDIAADIPAYLQRMQYFAYGSWLGILLCLTWNFISVTGAWIQKTVSASYGVQIWFLAIIYILAGFPGSYFLWYRPLYRAMRSESALKFGWFFIAYLFHILFCIFCAVAPPIVFKGRSLTGILPAIQIFSDSVIIGIFYLVGFGLFVLESLLSLWVLREVYAYFRGTGKAAQLKREAARNVVGATI</sequence>
<dbReference type="GO" id="GO:0005886">
    <property type="term" value="C:plasma membrane"/>
    <property type="evidence" value="ECO:0007669"/>
    <property type="project" value="UniProtKB-SubCell"/>
</dbReference>
<comment type="similarity">
    <text evidence="2 7">Belongs to the SCAMP family.</text>
</comment>
<keyword evidence="7" id="KW-1003">Cell membrane</keyword>
<feature type="coiled-coil region" evidence="8">
    <location>
        <begin position="74"/>
        <end position="104"/>
    </location>
</feature>
<accession>D8QVU0</accession>
<dbReference type="AlphaFoldDB" id="D8QVU0"/>
<dbReference type="OrthoDB" id="242866at2759"/>
<feature type="transmembrane region" description="Helical" evidence="7">
    <location>
        <begin position="178"/>
        <end position="198"/>
    </location>
</feature>
<keyword evidence="6 7" id="KW-0968">Cytoplasmic vesicle</keyword>
<dbReference type="InterPro" id="IPR007273">
    <property type="entry name" value="SCAMP"/>
</dbReference>
<reference evidence="10 11" key="1">
    <citation type="journal article" date="2011" name="Science">
        <title>The Selaginella genome identifies genetic changes associated with the evolution of vascular plants.</title>
        <authorList>
            <person name="Banks J.A."/>
            <person name="Nishiyama T."/>
            <person name="Hasebe M."/>
            <person name="Bowman J.L."/>
            <person name="Gribskov M."/>
            <person name="dePamphilis C."/>
            <person name="Albert V.A."/>
            <person name="Aono N."/>
            <person name="Aoyama T."/>
            <person name="Ambrose B.A."/>
            <person name="Ashton N.W."/>
            <person name="Axtell M.J."/>
            <person name="Barker E."/>
            <person name="Barker M.S."/>
            <person name="Bennetzen J.L."/>
            <person name="Bonawitz N.D."/>
            <person name="Chapple C."/>
            <person name="Cheng C."/>
            <person name="Correa L.G."/>
            <person name="Dacre M."/>
            <person name="DeBarry J."/>
            <person name="Dreyer I."/>
            <person name="Elias M."/>
            <person name="Engstrom E.M."/>
            <person name="Estelle M."/>
            <person name="Feng L."/>
            <person name="Finet C."/>
            <person name="Floyd S.K."/>
            <person name="Frommer W.B."/>
            <person name="Fujita T."/>
            <person name="Gramzow L."/>
            <person name="Gutensohn M."/>
            <person name="Harholt J."/>
            <person name="Hattori M."/>
            <person name="Heyl A."/>
            <person name="Hirai T."/>
            <person name="Hiwatashi Y."/>
            <person name="Ishikawa M."/>
            <person name="Iwata M."/>
            <person name="Karol K.G."/>
            <person name="Koehler B."/>
            <person name="Kolukisaoglu U."/>
            <person name="Kubo M."/>
            <person name="Kurata T."/>
            <person name="Lalonde S."/>
            <person name="Li K."/>
            <person name="Li Y."/>
            <person name="Litt A."/>
            <person name="Lyons E."/>
            <person name="Manning G."/>
            <person name="Maruyama T."/>
            <person name="Michael T.P."/>
            <person name="Mikami K."/>
            <person name="Miyazaki S."/>
            <person name="Morinaga S."/>
            <person name="Murata T."/>
            <person name="Mueller-Roeber B."/>
            <person name="Nelson D.R."/>
            <person name="Obara M."/>
            <person name="Oguri Y."/>
            <person name="Olmstead R.G."/>
            <person name="Onodera N."/>
            <person name="Petersen B.L."/>
            <person name="Pils B."/>
            <person name="Prigge M."/>
            <person name="Rensing S.A."/>
            <person name="Riano-Pachon D.M."/>
            <person name="Roberts A.W."/>
            <person name="Sato Y."/>
            <person name="Scheller H.V."/>
            <person name="Schulz B."/>
            <person name="Schulz C."/>
            <person name="Shakirov E.V."/>
            <person name="Shibagaki N."/>
            <person name="Shinohara N."/>
            <person name="Shippen D.E."/>
            <person name="Soerensen I."/>
            <person name="Sotooka R."/>
            <person name="Sugimoto N."/>
            <person name="Sugita M."/>
            <person name="Sumikawa N."/>
            <person name="Tanurdzic M."/>
            <person name="Theissen G."/>
            <person name="Ulvskov P."/>
            <person name="Wakazuki S."/>
            <person name="Weng J.K."/>
            <person name="Willats W.W."/>
            <person name="Wipf D."/>
            <person name="Wolf P.G."/>
            <person name="Yang L."/>
            <person name="Zimmer A.D."/>
            <person name="Zhu Q."/>
            <person name="Mitros T."/>
            <person name="Hellsten U."/>
            <person name="Loque D."/>
            <person name="Otillar R."/>
            <person name="Salamov A."/>
            <person name="Schmutz J."/>
            <person name="Shapiro H."/>
            <person name="Lindquist E."/>
            <person name="Lucas S."/>
            <person name="Rokhsar D."/>
            <person name="Grigoriev I.V."/>
        </authorList>
    </citation>
    <scope>NUCLEOTIDE SEQUENCE [LARGE SCALE GENOMIC DNA]</scope>
</reference>
<dbReference type="Gramene" id="EFJ36517">
    <property type="protein sequence ID" value="EFJ36517"/>
    <property type="gene ID" value="SELMODRAFT_450782"/>
</dbReference>
<name>D8QVU0_SELML</name>
<evidence type="ECO:0000256" key="7">
    <source>
        <dbReference type="RuleBase" id="RU363122"/>
    </source>
</evidence>
<comment type="subcellular location">
    <subcellularLocation>
        <location evidence="7">Cell membrane</location>
        <topology evidence="7">Multi-pass membrane protein</topology>
    </subcellularLocation>
    <subcellularLocation>
        <location evidence="7">Cytoplasmic vesicle</location>
        <location evidence="7">Secretory vesicle membrane</location>
        <topology evidence="7">Multi-pass membrane protein</topology>
    </subcellularLocation>
</comment>